<organism evidence="3">
    <name type="scientific">marine sediment metagenome</name>
    <dbReference type="NCBI Taxonomy" id="412755"/>
    <lineage>
        <taxon>unclassified sequences</taxon>
        <taxon>metagenomes</taxon>
        <taxon>ecological metagenomes</taxon>
    </lineage>
</organism>
<sequence length="568" mass="64742">LNLGLYNDQGILLKSSTSETDNELIIQNISIGAFYFFRVYNDVNGLYSLNIESKDSFAPSIKIVAPILNELFRSIPPQFIVEVHDLNLETMWYSINDSQSVIFTSNGSISQSLWNALQDGILILKFFANDSAGNFNMKSVIIEKSAIPPSLVISTPLNNNIYNQTPPEFNVLIFDTTLLDMWYVVSNETYYSEKTFFIDNGTIDANIWDYFSDGQLNITFYANDTAGNRNSSSILVYKDTLPPDLTINSPFQFQLFGSDGPNFDLILYDANPVSLWYTLNDNTTLHYSSNSSGIIDKAGWDACSNGTVVIKFYLQDITGAIVSREVIVRKDIEPPIIYFAFAPPYINITHPQYYQDWVEVFCKIDDPSGIDDVIFELTYQRGWRFTLAERLDNFYDDIWEHSIDISHFNWNDSVSFRFIARDFAGNSIYTQYYNFTIGDDINPQTNISYSYSIGSDMIILSTLFSLDADDDQGSGVSTIKFKINDSEWFDYFEPFDLNGLNSGEYIISYYSTDNAGNIENVKYLYITLIDPNSQETPTNIPSFLPLPIILMIGGYVLLTIYKFKKKEL</sequence>
<dbReference type="AlphaFoldDB" id="A0A0F9J9H0"/>
<feature type="transmembrane region" description="Helical" evidence="1">
    <location>
        <begin position="543"/>
        <end position="561"/>
    </location>
</feature>
<dbReference type="EMBL" id="LAZR01016916">
    <property type="protein sequence ID" value="KKM02486.1"/>
    <property type="molecule type" value="Genomic_DNA"/>
</dbReference>
<keyword evidence="1" id="KW-0472">Membrane</keyword>
<dbReference type="PROSITE" id="PS50268">
    <property type="entry name" value="CADHERIN_2"/>
    <property type="match status" value="1"/>
</dbReference>
<evidence type="ECO:0000313" key="3">
    <source>
        <dbReference type="EMBL" id="KKM02486.1"/>
    </source>
</evidence>
<comment type="caution">
    <text evidence="3">The sequence shown here is derived from an EMBL/GenBank/DDBJ whole genome shotgun (WGS) entry which is preliminary data.</text>
</comment>
<keyword evidence="1" id="KW-1133">Transmembrane helix</keyword>
<accession>A0A0F9J9H0</accession>
<feature type="non-terminal residue" evidence="3">
    <location>
        <position position="1"/>
    </location>
</feature>
<dbReference type="GO" id="GO:0016020">
    <property type="term" value="C:membrane"/>
    <property type="evidence" value="ECO:0007669"/>
    <property type="project" value="InterPro"/>
</dbReference>
<evidence type="ECO:0000259" key="2">
    <source>
        <dbReference type="PROSITE" id="PS50268"/>
    </source>
</evidence>
<dbReference type="NCBIfam" id="NF047446">
    <property type="entry name" value="barrel_OmpL47"/>
    <property type="match status" value="1"/>
</dbReference>
<name>A0A0F9J9H0_9ZZZZ</name>
<evidence type="ECO:0000256" key="1">
    <source>
        <dbReference type="SAM" id="Phobius"/>
    </source>
</evidence>
<dbReference type="InterPro" id="IPR058094">
    <property type="entry name" value="Ig-like_OmpL47-like"/>
</dbReference>
<reference evidence="3" key="1">
    <citation type="journal article" date="2015" name="Nature">
        <title>Complex archaea that bridge the gap between prokaryotes and eukaryotes.</title>
        <authorList>
            <person name="Spang A."/>
            <person name="Saw J.H."/>
            <person name="Jorgensen S.L."/>
            <person name="Zaremba-Niedzwiedzka K."/>
            <person name="Martijn J."/>
            <person name="Lind A.E."/>
            <person name="van Eijk R."/>
            <person name="Schleper C."/>
            <person name="Guy L."/>
            <person name="Ettema T.J."/>
        </authorList>
    </citation>
    <scope>NUCLEOTIDE SEQUENCE</scope>
</reference>
<dbReference type="InterPro" id="IPR002126">
    <property type="entry name" value="Cadherin-like_dom"/>
</dbReference>
<protein>
    <recommendedName>
        <fullName evidence="2">Cadherin domain-containing protein</fullName>
    </recommendedName>
</protein>
<feature type="domain" description="Cadherin" evidence="2">
    <location>
        <begin position="439"/>
        <end position="543"/>
    </location>
</feature>
<keyword evidence="1" id="KW-0812">Transmembrane</keyword>
<dbReference type="GO" id="GO:0007156">
    <property type="term" value="P:homophilic cell adhesion via plasma membrane adhesion molecules"/>
    <property type="evidence" value="ECO:0007669"/>
    <property type="project" value="InterPro"/>
</dbReference>
<dbReference type="GO" id="GO:0005509">
    <property type="term" value="F:calcium ion binding"/>
    <property type="evidence" value="ECO:0007669"/>
    <property type="project" value="InterPro"/>
</dbReference>
<proteinExistence type="predicted"/>
<gene>
    <name evidence="3" type="ORF">LCGC14_1783960</name>
</gene>